<evidence type="ECO:0000313" key="3">
    <source>
        <dbReference type="Proteomes" id="UP000235162"/>
    </source>
</evidence>
<keyword evidence="1" id="KW-0472">Membrane</keyword>
<organism evidence="2 3">
    <name type="scientific">Halioglobus japonicus</name>
    <dbReference type="NCBI Taxonomy" id="930805"/>
    <lineage>
        <taxon>Bacteria</taxon>
        <taxon>Pseudomonadati</taxon>
        <taxon>Pseudomonadota</taxon>
        <taxon>Gammaproteobacteria</taxon>
        <taxon>Cellvibrionales</taxon>
        <taxon>Halieaceae</taxon>
        <taxon>Halioglobus</taxon>
    </lineage>
</organism>
<reference evidence="2 3" key="1">
    <citation type="submission" date="2018-01" db="EMBL/GenBank/DDBJ databases">
        <title>The draft genome sequence of Halioglobus japonicus S1-36.</title>
        <authorList>
            <person name="Du Z.-J."/>
            <person name="Shi M.-J."/>
        </authorList>
    </citation>
    <scope>NUCLEOTIDE SEQUENCE [LARGE SCALE GENOMIC DNA]</scope>
    <source>
        <strain evidence="2 3">S1-36</strain>
    </source>
</reference>
<feature type="transmembrane region" description="Helical" evidence="1">
    <location>
        <begin position="124"/>
        <end position="143"/>
    </location>
</feature>
<comment type="caution">
    <text evidence="2">The sequence shown here is derived from an EMBL/GenBank/DDBJ whole genome shotgun (WGS) entry which is preliminary data.</text>
</comment>
<gene>
    <name evidence="2" type="ORF">C0029_11490</name>
</gene>
<dbReference type="KEGG" id="hja:BST95_02920"/>
<dbReference type="EMBL" id="PKUR01000003">
    <property type="protein sequence ID" value="PLW85255.1"/>
    <property type="molecule type" value="Genomic_DNA"/>
</dbReference>
<keyword evidence="1" id="KW-1133">Transmembrane helix</keyword>
<keyword evidence="3" id="KW-1185">Reference proteome</keyword>
<evidence type="ECO:0000313" key="2">
    <source>
        <dbReference type="EMBL" id="PLW85255.1"/>
    </source>
</evidence>
<feature type="transmembrane region" description="Helical" evidence="1">
    <location>
        <begin position="62"/>
        <end position="81"/>
    </location>
</feature>
<dbReference type="AlphaFoldDB" id="A0AAP8MCG7"/>
<sequence>MQERNTLGHVIKFVKESTGLAITFAYLILIISSMAYLGIFYGRFNVDILKLVSLEDILVTPIRRPDIIVAIVAITIAVSINDALARYNARLSQGYVGKKKPWYIRFYERVFFFFPATAQGHYRLTVASFFGFLCFYIAFFAYAEAEDVLEGNGYEVFLTLSEKADSRSVILLGTTSLYVIVYDSQSGQVRVHQMESVASITPAENS</sequence>
<protein>
    <submittedName>
        <fullName evidence="2">Uncharacterized protein</fullName>
    </submittedName>
</protein>
<name>A0AAP8MCG7_9GAMM</name>
<dbReference type="Proteomes" id="UP000235162">
    <property type="component" value="Unassembled WGS sequence"/>
</dbReference>
<dbReference type="RefSeq" id="WP_084198093.1">
    <property type="nucleotide sequence ID" value="NZ_BMYL01000010.1"/>
</dbReference>
<proteinExistence type="predicted"/>
<keyword evidence="1" id="KW-0812">Transmembrane</keyword>
<accession>A0AAP8MCG7</accession>
<feature type="transmembrane region" description="Helical" evidence="1">
    <location>
        <begin position="20"/>
        <end position="42"/>
    </location>
</feature>
<evidence type="ECO:0000256" key="1">
    <source>
        <dbReference type="SAM" id="Phobius"/>
    </source>
</evidence>